<dbReference type="Pfam" id="PF00534">
    <property type="entry name" value="Glycos_transf_1"/>
    <property type="match status" value="1"/>
</dbReference>
<feature type="domain" description="Glycosyl transferase family 1" evidence="2">
    <location>
        <begin position="154"/>
        <end position="285"/>
    </location>
</feature>
<evidence type="ECO:0000259" key="2">
    <source>
        <dbReference type="Pfam" id="PF00534"/>
    </source>
</evidence>
<proteinExistence type="predicted"/>
<dbReference type="InterPro" id="IPR001296">
    <property type="entry name" value="Glyco_trans_1"/>
</dbReference>
<keyword evidence="4" id="KW-1185">Reference proteome</keyword>
<reference evidence="3 4" key="1">
    <citation type="submission" date="2024-04" db="EMBL/GenBank/DDBJ databases">
        <title>Arthrobacter sp. from Plains bison fecal sample.</title>
        <authorList>
            <person name="Ruzzini A."/>
        </authorList>
    </citation>
    <scope>NUCLEOTIDE SEQUENCE [LARGE SCALE GENOMIC DNA]</scope>
    <source>
        <strain evidence="3 4">EINP1</strain>
    </source>
</reference>
<evidence type="ECO:0000313" key="3">
    <source>
        <dbReference type="EMBL" id="WZP16669.1"/>
    </source>
</evidence>
<keyword evidence="1 3" id="KW-0808">Transferase</keyword>
<dbReference type="RefSeq" id="WP_342024275.1">
    <property type="nucleotide sequence ID" value="NZ_CP151657.1"/>
</dbReference>
<sequence>MTSVYRARALSRPDVHFDFIFLNDRGGLGAYESIPNCSVRIVARERLFNYVNYLLKNFTYSEISITSIPDLPAAIKWDGQIEVCYEFHSPIPSIIDAEIRKLDFGSIDVVRTPSDWASELVRQRLPRRQHVQVITEHNIVDELTFRPAGEIAPTAKRENHIPVLWIGRFENSQKNYVDFLRVLSLLPEAYYGLMVVSLETDPTRMAQVLGAAAYYGVEDRLDVYLNVAQKDMGSIHRMVASQGGVFCSTSLSETFGYGVAEAGKCDVPVVAYDVGPLKEHTIQHVRYVPVGSLTGMAEGILHLSHTVSV</sequence>
<organism evidence="3 4">
    <name type="scientific">Arthrobacter citreus</name>
    <dbReference type="NCBI Taxonomy" id="1670"/>
    <lineage>
        <taxon>Bacteria</taxon>
        <taxon>Bacillati</taxon>
        <taxon>Actinomycetota</taxon>
        <taxon>Actinomycetes</taxon>
        <taxon>Micrococcales</taxon>
        <taxon>Micrococcaceae</taxon>
        <taxon>Arthrobacter</taxon>
    </lineage>
</organism>
<dbReference type="Proteomes" id="UP001448858">
    <property type="component" value="Chromosome"/>
</dbReference>
<evidence type="ECO:0000313" key="4">
    <source>
        <dbReference type="Proteomes" id="UP001448858"/>
    </source>
</evidence>
<name>A0ABZ2ZWX8_9MICC</name>
<gene>
    <name evidence="3" type="ORF">AAE021_03540</name>
</gene>
<evidence type="ECO:0000256" key="1">
    <source>
        <dbReference type="ARBA" id="ARBA00022679"/>
    </source>
</evidence>
<accession>A0ABZ2ZWX8</accession>
<dbReference type="EC" id="2.4.-.-" evidence="3"/>
<dbReference type="SUPFAM" id="SSF53756">
    <property type="entry name" value="UDP-Glycosyltransferase/glycogen phosphorylase"/>
    <property type="match status" value="1"/>
</dbReference>
<dbReference type="GO" id="GO:0016757">
    <property type="term" value="F:glycosyltransferase activity"/>
    <property type="evidence" value="ECO:0007669"/>
    <property type="project" value="UniProtKB-KW"/>
</dbReference>
<protein>
    <submittedName>
        <fullName evidence="3">Glycosyltransferase</fullName>
        <ecNumber evidence="3">2.4.-.-</ecNumber>
    </submittedName>
</protein>
<keyword evidence="3" id="KW-0328">Glycosyltransferase</keyword>
<dbReference type="Gene3D" id="3.40.50.2000">
    <property type="entry name" value="Glycogen Phosphorylase B"/>
    <property type="match status" value="1"/>
</dbReference>
<dbReference type="EMBL" id="CP151657">
    <property type="protein sequence ID" value="WZP16669.1"/>
    <property type="molecule type" value="Genomic_DNA"/>
</dbReference>